<keyword evidence="4" id="KW-1185">Reference proteome</keyword>
<feature type="transmembrane region" description="Helical" evidence="1">
    <location>
        <begin position="125"/>
        <end position="143"/>
    </location>
</feature>
<evidence type="ECO:0000259" key="2">
    <source>
        <dbReference type="Pfam" id="PF20237"/>
    </source>
</evidence>
<keyword evidence="1" id="KW-0472">Membrane</keyword>
<organism evidence="3 4">
    <name type="scientific">Endocarpon pusillum (strain Z07020 / HMAS-L-300199)</name>
    <name type="common">Lichen-forming fungus</name>
    <dbReference type="NCBI Taxonomy" id="1263415"/>
    <lineage>
        <taxon>Eukaryota</taxon>
        <taxon>Fungi</taxon>
        <taxon>Dikarya</taxon>
        <taxon>Ascomycota</taxon>
        <taxon>Pezizomycotina</taxon>
        <taxon>Eurotiomycetes</taxon>
        <taxon>Chaetothyriomycetidae</taxon>
        <taxon>Verrucariales</taxon>
        <taxon>Verrucariaceae</taxon>
        <taxon>Endocarpon</taxon>
    </lineage>
</organism>
<accession>U1GS72</accession>
<reference evidence="4" key="1">
    <citation type="journal article" date="2014" name="BMC Genomics">
        <title>Genome characteristics reveal the impact of lichenization on lichen-forming fungus Endocarpon pusillum Hedwig (Verrucariales, Ascomycota).</title>
        <authorList>
            <person name="Wang Y.-Y."/>
            <person name="Liu B."/>
            <person name="Zhang X.-Y."/>
            <person name="Zhou Q.-M."/>
            <person name="Zhang T."/>
            <person name="Li H."/>
            <person name="Yu Y.-F."/>
            <person name="Zhang X.-L."/>
            <person name="Hao X.-Y."/>
            <person name="Wang M."/>
            <person name="Wang L."/>
            <person name="Wei J.-C."/>
        </authorList>
    </citation>
    <scope>NUCLEOTIDE SEQUENCE [LARGE SCALE GENOMIC DNA]</scope>
    <source>
        <strain evidence="4">Z07020 / HMAS-L-300199</strain>
    </source>
</reference>
<proteinExistence type="predicted"/>
<protein>
    <recommendedName>
        <fullName evidence="2">DUF6594 domain-containing protein</fullName>
    </recommendedName>
</protein>
<dbReference type="eggNOG" id="ENOG502RIUR">
    <property type="taxonomic scope" value="Eukaryota"/>
</dbReference>
<feature type="transmembrane region" description="Helical" evidence="1">
    <location>
        <begin position="92"/>
        <end position="113"/>
    </location>
</feature>
<dbReference type="GeneID" id="19238271"/>
<evidence type="ECO:0000313" key="3">
    <source>
        <dbReference type="EMBL" id="ERF74841.1"/>
    </source>
</evidence>
<name>U1GS72_ENDPU</name>
<keyword evidence="1" id="KW-0812">Transmembrane</keyword>
<dbReference type="Pfam" id="PF20237">
    <property type="entry name" value="DUF6594"/>
    <property type="match status" value="1"/>
</dbReference>
<keyword evidence="1" id="KW-1133">Transmembrane helix</keyword>
<dbReference type="OMA" id="YREALMF"/>
<feature type="domain" description="DUF6594" evidence="2">
    <location>
        <begin position="3"/>
        <end position="162"/>
    </location>
</feature>
<dbReference type="Proteomes" id="UP000019373">
    <property type="component" value="Unassembled WGS sequence"/>
</dbReference>
<evidence type="ECO:0000313" key="4">
    <source>
        <dbReference type="Proteomes" id="UP000019373"/>
    </source>
</evidence>
<feature type="transmembrane region" description="Helical" evidence="1">
    <location>
        <begin position="150"/>
        <end position="170"/>
    </location>
</feature>
<sequence length="190" mass="20504">MLAMKRPSNQAYEALHNTFWNKSKDQTPGGSFPMLEGNSANILEDKDDLVALRRPPEEDYLTKTLRKHFPIFFSARKPGVHGRVGYISEQKIQVFVGAVNILLAAAFLFGANYNLYYVQDPHKTLGLITGYTVAFALSIGLITSARRAEIFGACAAYAAVLVVFVSGNLGNNTNGAACCPPQNGTTAAGS</sequence>
<dbReference type="HOGENOM" id="CLU_051118_0_2_1"/>
<evidence type="ECO:0000256" key="1">
    <source>
        <dbReference type="SAM" id="Phobius"/>
    </source>
</evidence>
<dbReference type="OrthoDB" id="3533814at2759"/>
<dbReference type="InterPro" id="IPR046529">
    <property type="entry name" value="DUF6594"/>
</dbReference>
<dbReference type="RefSeq" id="XP_007787845.1">
    <property type="nucleotide sequence ID" value="XM_007789655.1"/>
</dbReference>
<dbReference type="EMBL" id="KE720866">
    <property type="protein sequence ID" value="ERF74841.1"/>
    <property type="molecule type" value="Genomic_DNA"/>
</dbReference>
<gene>
    <name evidence="3" type="ORF">EPUS_03225</name>
</gene>
<dbReference type="PANTHER" id="PTHR34502:SF4">
    <property type="entry name" value="DUF6594 DOMAIN-CONTAINING PROTEIN"/>
    <property type="match status" value="1"/>
</dbReference>
<dbReference type="PANTHER" id="PTHR34502">
    <property type="entry name" value="DUF6594 DOMAIN-CONTAINING PROTEIN-RELATED"/>
    <property type="match status" value="1"/>
</dbReference>
<dbReference type="AlphaFoldDB" id="U1GS72"/>